<gene>
    <name evidence="1" type="ORF">M6B38_135605</name>
    <name evidence="2" type="ORF">M6B38_321545</name>
</gene>
<comment type="caution">
    <text evidence="2">The sequence shown here is derived from an EMBL/GenBank/DDBJ whole genome shotgun (WGS) entry which is preliminary data.</text>
</comment>
<evidence type="ECO:0000313" key="2">
    <source>
        <dbReference type="EMBL" id="KAJ6838362.1"/>
    </source>
</evidence>
<dbReference type="EMBL" id="JANAVB010010794">
    <property type="protein sequence ID" value="KAJ6838362.1"/>
    <property type="molecule type" value="Genomic_DNA"/>
</dbReference>
<organism evidence="2 3">
    <name type="scientific">Iris pallida</name>
    <name type="common">Sweet iris</name>
    <dbReference type="NCBI Taxonomy" id="29817"/>
    <lineage>
        <taxon>Eukaryota</taxon>
        <taxon>Viridiplantae</taxon>
        <taxon>Streptophyta</taxon>
        <taxon>Embryophyta</taxon>
        <taxon>Tracheophyta</taxon>
        <taxon>Spermatophyta</taxon>
        <taxon>Magnoliopsida</taxon>
        <taxon>Liliopsida</taxon>
        <taxon>Asparagales</taxon>
        <taxon>Iridaceae</taxon>
        <taxon>Iridoideae</taxon>
        <taxon>Irideae</taxon>
        <taxon>Iris</taxon>
    </lineage>
</organism>
<dbReference type="EMBL" id="JANAVB010029217">
    <property type="protein sequence ID" value="KAJ6815175.1"/>
    <property type="molecule type" value="Genomic_DNA"/>
</dbReference>
<protein>
    <submittedName>
        <fullName evidence="2">Anaphase-promoting complex subunit 5 isoform X1</fullName>
    </submittedName>
</protein>
<reference evidence="2" key="2">
    <citation type="submission" date="2023-04" db="EMBL/GenBank/DDBJ databases">
        <authorList>
            <person name="Bruccoleri R.E."/>
            <person name="Oakeley E.J."/>
            <person name="Faust A.-M."/>
            <person name="Dessus-Babus S."/>
            <person name="Altorfer M."/>
            <person name="Burckhardt D."/>
            <person name="Oertli M."/>
            <person name="Naumann U."/>
            <person name="Petersen F."/>
            <person name="Wong J."/>
        </authorList>
    </citation>
    <scope>NUCLEOTIDE SEQUENCE</scope>
    <source>
        <strain evidence="2">GSM-AAB239-AS_SAM_17_03QT</strain>
        <tissue evidence="2">Leaf</tissue>
    </source>
</reference>
<sequence length="92" mass="9777">MSRLPASAVISKDGGGGGGGGFGVFDMRPPNRLGLFLFSLTRFCLAKDLLYCTIFSSEAFIALKLAEEIFLVCIKIMNAVTLAAATPQALHH</sequence>
<dbReference type="AlphaFoldDB" id="A0AAX6HC76"/>
<evidence type="ECO:0000313" key="3">
    <source>
        <dbReference type="Proteomes" id="UP001140949"/>
    </source>
</evidence>
<keyword evidence="3" id="KW-1185">Reference proteome</keyword>
<evidence type="ECO:0000313" key="1">
    <source>
        <dbReference type="EMBL" id="KAJ6815175.1"/>
    </source>
</evidence>
<dbReference type="Proteomes" id="UP001140949">
    <property type="component" value="Unassembled WGS sequence"/>
</dbReference>
<accession>A0AAX6HC76</accession>
<proteinExistence type="predicted"/>
<name>A0AAX6HC76_IRIPA</name>
<reference evidence="2" key="1">
    <citation type="journal article" date="2023" name="GigaByte">
        <title>Genome assembly of the bearded iris, Iris pallida Lam.</title>
        <authorList>
            <person name="Bruccoleri R.E."/>
            <person name="Oakeley E.J."/>
            <person name="Faust A.M.E."/>
            <person name="Altorfer M."/>
            <person name="Dessus-Babus S."/>
            <person name="Burckhardt D."/>
            <person name="Oertli M."/>
            <person name="Naumann U."/>
            <person name="Petersen F."/>
            <person name="Wong J."/>
        </authorList>
    </citation>
    <scope>NUCLEOTIDE SEQUENCE</scope>
    <source>
        <strain evidence="2">GSM-AAB239-AS_SAM_17_03QT</strain>
    </source>
</reference>